<dbReference type="Proteomes" id="UP000625930">
    <property type="component" value="Unassembled WGS sequence"/>
</dbReference>
<proteinExistence type="predicted"/>
<evidence type="ECO:0000259" key="1">
    <source>
        <dbReference type="Pfam" id="PF13391"/>
    </source>
</evidence>
<keyword evidence="2" id="KW-0255">Endonuclease</keyword>
<protein>
    <submittedName>
        <fullName evidence="2">HNH endonuclease</fullName>
    </submittedName>
</protein>
<dbReference type="AlphaFoldDB" id="A0AA89W7Y1"/>
<evidence type="ECO:0000313" key="2">
    <source>
        <dbReference type="EMBL" id="MBH1651973.1"/>
    </source>
</evidence>
<gene>
    <name evidence="2" type="ORF">I5U67_07310</name>
</gene>
<organism evidence="2 3">
    <name type="scientific">Stenotrophomonas maltophilia</name>
    <name type="common">Pseudomonas maltophilia</name>
    <name type="synonym">Xanthomonas maltophilia</name>
    <dbReference type="NCBI Taxonomy" id="40324"/>
    <lineage>
        <taxon>Bacteria</taxon>
        <taxon>Pseudomonadati</taxon>
        <taxon>Pseudomonadota</taxon>
        <taxon>Gammaproteobacteria</taxon>
        <taxon>Lysobacterales</taxon>
        <taxon>Lysobacteraceae</taxon>
        <taxon>Stenotrophomonas</taxon>
        <taxon>Stenotrophomonas maltophilia group</taxon>
    </lineage>
</organism>
<evidence type="ECO:0000313" key="3">
    <source>
        <dbReference type="Proteomes" id="UP000625930"/>
    </source>
</evidence>
<name>A0AA89W7Y1_STEMA</name>
<accession>A0AA89W7Y1</accession>
<keyword evidence="2" id="KW-0378">Hydrolase</keyword>
<dbReference type="GO" id="GO:0004519">
    <property type="term" value="F:endonuclease activity"/>
    <property type="evidence" value="ECO:0007669"/>
    <property type="project" value="UniProtKB-KW"/>
</dbReference>
<comment type="caution">
    <text evidence="2">The sequence shown here is derived from an EMBL/GenBank/DDBJ whole genome shotgun (WGS) entry which is preliminary data.</text>
</comment>
<dbReference type="Pfam" id="PF13391">
    <property type="entry name" value="HNH_2"/>
    <property type="match status" value="1"/>
</dbReference>
<keyword evidence="2" id="KW-0540">Nuclease</keyword>
<sequence>MRAVAQRRGQPLFRNRLLDAYGSRCAITGCSAVEVLEAAHVLPYRGEHTNRLDNGLLLRADLHTLFDCGLLWVTPENTVALAPSLLATDYATFQGKPLDLPTSAIHRPNPAYLAEHARRCMKHQVASRKKPY</sequence>
<dbReference type="EMBL" id="JADUNP010000010">
    <property type="protein sequence ID" value="MBH1651973.1"/>
    <property type="molecule type" value="Genomic_DNA"/>
</dbReference>
<reference evidence="2" key="1">
    <citation type="submission" date="2020-11" db="EMBL/GenBank/DDBJ databases">
        <title>Enhanced detection system for hospital associated transmission using whole genome sequencing surveillance.</title>
        <authorList>
            <person name="Harrison L.H."/>
            <person name="Van Tyne D."/>
            <person name="Marsh J.W."/>
            <person name="Griffith M.P."/>
            <person name="Snyder D.J."/>
            <person name="Cooper V.S."/>
            <person name="Mustapha M."/>
        </authorList>
    </citation>
    <scope>NUCLEOTIDE SEQUENCE</scope>
    <source>
        <strain evidence="2">STEN00091</strain>
    </source>
</reference>
<feature type="domain" description="HNH nuclease" evidence="1">
    <location>
        <begin position="25"/>
        <end position="71"/>
    </location>
</feature>
<dbReference type="InterPro" id="IPR003615">
    <property type="entry name" value="HNH_nuc"/>
</dbReference>